<dbReference type="SUPFAM" id="SSF54862">
    <property type="entry name" value="4Fe-4S ferredoxins"/>
    <property type="match status" value="1"/>
</dbReference>
<organism evidence="7 8">
    <name type="scientific">Piscinibacter gummiphilus</name>
    <dbReference type="NCBI Taxonomy" id="946333"/>
    <lineage>
        <taxon>Bacteria</taxon>
        <taxon>Pseudomonadati</taxon>
        <taxon>Pseudomonadota</taxon>
        <taxon>Betaproteobacteria</taxon>
        <taxon>Burkholderiales</taxon>
        <taxon>Sphaerotilaceae</taxon>
        <taxon>Piscinibacter</taxon>
    </lineage>
</organism>
<keyword evidence="8" id="KW-1185">Reference proteome</keyword>
<dbReference type="InterPro" id="IPR018967">
    <property type="entry name" value="FeS-contain_CDGSH-typ"/>
</dbReference>
<dbReference type="GO" id="GO:0046872">
    <property type="term" value="F:metal ion binding"/>
    <property type="evidence" value="ECO:0007669"/>
    <property type="project" value="UniProtKB-KW"/>
</dbReference>
<dbReference type="InterPro" id="IPR010693">
    <property type="entry name" value="Divergent_4Fe-4S_mono-cluster"/>
</dbReference>
<evidence type="ECO:0000313" key="7">
    <source>
        <dbReference type="EMBL" id="ARN24086.1"/>
    </source>
</evidence>
<protein>
    <submittedName>
        <fullName evidence="7">Iron-binding protein</fullName>
    </submittedName>
</protein>
<feature type="compositionally biased region" description="Polar residues" evidence="5">
    <location>
        <begin position="133"/>
        <end position="147"/>
    </location>
</feature>
<keyword evidence="1" id="KW-0001">2Fe-2S</keyword>
<feature type="domain" description="Iron-binding zinc finger CDGSH type" evidence="6">
    <location>
        <begin position="171"/>
        <end position="210"/>
    </location>
</feature>
<feature type="region of interest" description="Disordered" evidence="5">
    <location>
        <begin position="132"/>
        <end position="151"/>
    </location>
</feature>
<dbReference type="Proteomes" id="UP000193427">
    <property type="component" value="Chromosome"/>
</dbReference>
<evidence type="ECO:0000259" key="6">
    <source>
        <dbReference type="SMART" id="SM00704"/>
    </source>
</evidence>
<accession>A0A1W6LIN1</accession>
<dbReference type="SMART" id="SM00704">
    <property type="entry name" value="ZnF_CDGSH"/>
    <property type="match status" value="2"/>
</dbReference>
<keyword evidence="2" id="KW-0479">Metal-binding</keyword>
<feature type="domain" description="Iron-binding zinc finger CDGSH type" evidence="6">
    <location>
        <begin position="90"/>
        <end position="134"/>
    </location>
</feature>
<evidence type="ECO:0000256" key="5">
    <source>
        <dbReference type="SAM" id="MobiDB-lite"/>
    </source>
</evidence>
<evidence type="ECO:0000313" key="8">
    <source>
        <dbReference type="Proteomes" id="UP000193427"/>
    </source>
</evidence>
<dbReference type="EMBL" id="CP015118">
    <property type="protein sequence ID" value="ARN24086.1"/>
    <property type="molecule type" value="Genomic_DNA"/>
</dbReference>
<dbReference type="OrthoDB" id="9795032at2"/>
<proteinExistence type="predicted"/>
<evidence type="ECO:0000256" key="4">
    <source>
        <dbReference type="ARBA" id="ARBA00023014"/>
    </source>
</evidence>
<evidence type="ECO:0000256" key="2">
    <source>
        <dbReference type="ARBA" id="ARBA00022723"/>
    </source>
</evidence>
<sequence length="219" mass="23484">MPPVETARSDQVEVSFDGSRCIHARYCVTRAPATFLANVDGPWIHPGATPVESLVAVIHQCPSGALHYRCFDGGPEEPPPPVNLVTLRENGPYEVRAPMRLGDTALGFRAALCRCGASKNKPFCDNSHRHNGFQATSEPASGNTTALGQRDGPVSVRPLADGPLHLAGSLEIVSGTGRIVERTRAVELCRCGASEHKPFCDDSHLRIGFRAPGVERPSE</sequence>
<dbReference type="AlphaFoldDB" id="A0A1W6LIN1"/>
<dbReference type="PANTHER" id="PTHR46491:SF3">
    <property type="entry name" value="CDGSH IRON-SULFUR DOMAIN-CONTAINING PROTEIN 3, MITOCHONDRIAL"/>
    <property type="match status" value="1"/>
</dbReference>
<dbReference type="KEGG" id="rgu:A4W93_27675"/>
<evidence type="ECO:0000256" key="3">
    <source>
        <dbReference type="ARBA" id="ARBA00023004"/>
    </source>
</evidence>
<dbReference type="Pfam" id="PF09360">
    <property type="entry name" value="zf-CDGSH"/>
    <property type="match status" value="2"/>
</dbReference>
<evidence type="ECO:0000256" key="1">
    <source>
        <dbReference type="ARBA" id="ARBA00022714"/>
    </source>
</evidence>
<dbReference type="PANTHER" id="PTHR46491">
    <property type="entry name" value="CDGSH IRON SULFUR DOMAIN PROTEIN HOMOLOG"/>
    <property type="match status" value="1"/>
</dbReference>
<name>A0A1W6LIN1_9BURK</name>
<dbReference type="GO" id="GO:0005737">
    <property type="term" value="C:cytoplasm"/>
    <property type="evidence" value="ECO:0007669"/>
    <property type="project" value="UniProtKB-ARBA"/>
</dbReference>
<dbReference type="STRING" id="946333.A4W93_27675"/>
<keyword evidence="4" id="KW-0411">Iron-sulfur</keyword>
<keyword evidence="3" id="KW-0408">Iron</keyword>
<dbReference type="Gene3D" id="3.40.5.90">
    <property type="entry name" value="CDGSH iron-sulfur domain, mitoNEET-type"/>
    <property type="match status" value="2"/>
</dbReference>
<reference evidence="7 8" key="1">
    <citation type="submission" date="2016-04" db="EMBL/GenBank/DDBJ databases">
        <title>Complete genome sequence of natural rubber-degrading, novel Gram-negative bacterium, Rhizobacter gummiphilus strain NS21.</title>
        <authorList>
            <person name="Tabata M."/>
            <person name="Kasai D."/>
            <person name="Fukuda M."/>
        </authorList>
    </citation>
    <scope>NUCLEOTIDE SEQUENCE [LARGE SCALE GENOMIC DNA]</scope>
    <source>
        <strain evidence="7 8">NS21</strain>
    </source>
</reference>
<dbReference type="InterPro" id="IPR052950">
    <property type="entry name" value="CISD"/>
</dbReference>
<dbReference type="GO" id="GO:0051537">
    <property type="term" value="F:2 iron, 2 sulfur cluster binding"/>
    <property type="evidence" value="ECO:0007669"/>
    <property type="project" value="UniProtKB-KW"/>
</dbReference>
<gene>
    <name evidence="7" type="ORF">A4W93_27675</name>
</gene>
<dbReference type="InterPro" id="IPR042216">
    <property type="entry name" value="MitoNEET_CISD"/>
</dbReference>
<dbReference type="Pfam" id="PF06902">
    <property type="entry name" value="Fer4_19"/>
    <property type="match status" value="1"/>
</dbReference>